<evidence type="ECO:0000256" key="3">
    <source>
        <dbReference type="ARBA" id="ARBA00022852"/>
    </source>
</evidence>
<protein>
    <submittedName>
        <fullName evidence="5">Uncharacterized protein</fullName>
    </submittedName>
</protein>
<dbReference type="Proteomes" id="UP001152795">
    <property type="component" value="Unassembled WGS sequence"/>
</dbReference>
<evidence type="ECO:0000256" key="2">
    <source>
        <dbReference type="ARBA" id="ARBA00022525"/>
    </source>
</evidence>
<dbReference type="GO" id="GO:0031640">
    <property type="term" value="P:killing of cells of another organism"/>
    <property type="evidence" value="ECO:0007669"/>
    <property type="project" value="UniProtKB-KW"/>
</dbReference>
<evidence type="ECO:0000313" key="5">
    <source>
        <dbReference type="EMBL" id="CAB4027734.1"/>
    </source>
</evidence>
<evidence type="ECO:0000256" key="1">
    <source>
        <dbReference type="ARBA" id="ARBA00004613"/>
    </source>
</evidence>
<organism evidence="5 6">
    <name type="scientific">Paramuricea clavata</name>
    <name type="common">Red gorgonian</name>
    <name type="synonym">Violescent sea-whip</name>
    <dbReference type="NCBI Taxonomy" id="317549"/>
    <lineage>
        <taxon>Eukaryota</taxon>
        <taxon>Metazoa</taxon>
        <taxon>Cnidaria</taxon>
        <taxon>Anthozoa</taxon>
        <taxon>Octocorallia</taxon>
        <taxon>Malacalcyonacea</taxon>
        <taxon>Plexauridae</taxon>
        <taxon>Paramuricea</taxon>
    </lineage>
</organism>
<keyword evidence="2" id="KW-0964">Secreted</keyword>
<evidence type="ECO:0000256" key="4">
    <source>
        <dbReference type="ARBA" id="ARBA00023157"/>
    </source>
</evidence>
<dbReference type="GO" id="GO:0005576">
    <property type="term" value="C:extracellular region"/>
    <property type="evidence" value="ECO:0007669"/>
    <property type="project" value="UniProtKB-SubCell"/>
</dbReference>
<dbReference type="AlphaFoldDB" id="A0A6S7JCF4"/>
<accession>A0A6S7JCF4</accession>
<keyword evidence="3" id="KW-0204">Cytolysis</keyword>
<dbReference type="PANTHER" id="PTHR45742">
    <property type="entry name" value="COMPLEMENT COMPONENT C6"/>
    <property type="match status" value="1"/>
</dbReference>
<reference evidence="5" key="1">
    <citation type="submission" date="2020-04" db="EMBL/GenBank/DDBJ databases">
        <authorList>
            <person name="Alioto T."/>
            <person name="Alioto T."/>
            <person name="Gomez Garrido J."/>
        </authorList>
    </citation>
    <scope>NUCLEOTIDE SEQUENCE</scope>
    <source>
        <strain evidence="5">A484AB</strain>
    </source>
</reference>
<keyword evidence="4" id="KW-1015">Disulfide bond</keyword>
<name>A0A6S7JCF4_PARCT</name>
<dbReference type="OrthoDB" id="5948204at2759"/>
<sequence length="419" mass="46804">MDRLLGKSIYIPNEDLLGSIPNGITFFEGISTECTSKMENPTLIKGQSFHRNTEIFFKSIAAETNLKAEVAKVFSLGFTLDATTKSVSGNKRSVSGTSLNIARKDFDLQFASTCLYDTNLQDRVLEDFASLPIEISKPWFKDSWREYDIFLHTHGSHVITAVTYGASIDQYAFGEESSSYTEKQFTIKACAALPGEAIGAAGLSLSACAGLSKNDMKDITNTKMTTSITIRGGSLETRNRLLSDKSADVIFKFLSEGDTNPAPIRYKLTPIWQVLNSQKQVKQSNLNRAVQAVNLQYYFDGFLNFDCPYIPADDRGPFLQLFNYAEHSTPERPVFQCTIAPEGCHSDKDCHRRMGWGCKCYGKSCIRHETVPQNSESAKLTAVRYYKKDWDGDKTCGRKTTGGSCICKNERFSRKVIFD</sequence>
<gene>
    <name evidence="5" type="ORF">PACLA_8A037838</name>
</gene>
<dbReference type="Pfam" id="PF01823">
    <property type="entry name" value="MACPF"/>
    <property type="match status" value="1"/>
</dbReference>
<dbReference type="PANTHER" id="PTHR45742:SF8">
    <property type="entry name" value="FLOCCULATION PROTEIN FLO11"/>
    <property type="match status" value="1"/>
</dbReference>
<evidence type="ECO:0000313" key="6">
    <source>
        <dbReference type="Proteomes" id="UP001152795"/>
    </source>
</evidence>
<comment type="caution">
    <text evidence="5">The sequence shown here is derived from an EMBL/GenBank/DDBJ whole genome shotgun (WGS) entry which is preliminary data.</text>
</comment>
<dbReference type="PROSITE" id="PS51412">
    <property type="entry name" value="MACPF_2"/>
    <property type="match status" value="1"/>
</dbReference>
<dbReference type="EMBL" id="CACRXK020014987">
    <property type="protein sequence ID" value="CAB4027734.1"/>
    <property type="molecule type" value="Genomic_DNA"/>
</dbReference>
<proteinExistence type="predicted"/>
<keyword evidence="6" id="KW-1185">Reference proteome</keyword>
<comment type="subcellular location">
    <subcellularLocation>
        <location evidence="1">Secreted</location>
    </subcellularLocation>
</comment>
<dbReference type="InterPro" id="IPR020864">
    <property type="entry name" value="MACPF"/>
</dbReference>